<dbReference type="RefSeq" id="WP_170201645.1">
    <property type="nucleotide sequence ID" value="NZ_RJKE01000001.1"/>
</dbReference>
<dbReference type="Pfam" id="PF03972">
    <property type="entry name" value="MmgE_PrpD_N"/>
    <property type="match status" value="1"/>
</dbReference>
<dbReference type="SUPFAM" id="SSF103378">
    <property type="entry name" value="2-methylcitrate dehydratase PrpD"/>
    <property type="match status" value="1"/>
</dbReference>
<evidence type="ECO:0000259" key="2">
    <source>
        <dbReference type="Pfam" id="PF03972"/>
    </source>
</evidence>
<comment type="similarity">
    <text evidence="1">Belongs to the PrpD family.</text>
</comment>
<sequence>MISRAFAEWAPKPPPEIVTRLLVDGLGCAVAAARAGEGQPALTVARALGGPPEATVLPGPARVSAPAAAFVNGVLVHALGRDPVHGSGLVHPTAVVLPVAFAVGEEVSASGAEIVAAAGAGMELLCRLGAAVPPEFHRRGLHATSACGVFGAALTAARLYALDPETTRHALGIAGSQAGGRVERARGGTVEQAHPGFAAQSGVIAARLAEAGLTGPRDVLDGDFGLYRALLGEVPDAAAVTEGLGEVWEIEQVAVKPYAACRMVHAALDAAALVRRGLPAVPIVSVEVELHPVALPLVTGRAPSTPHEARHSLAWNVAAVLLDGKADPAHDIDVRRPDIRALAARVTAKPGPGDAARSVAEQPARVTLRLADGTRHEGFVPRPSGGPADPGLDGLVRAKAGLGRAADLLADLAALPSLRPVLRALEEEQG</sequence>
<dbReference type="AlphaFoldDB" id="A0A3N1D4V2"/>
<dbReference type="InterPro" id="IPR042183">
    <property type="entry name" value="MmgE/PrpD_sf_1"/>
</dbReference>
<dbReference type="InterPro" id="IPR005656">
    <property type="entry name" value="MmgE_PrpD"/>
</dbReference>
<gene>
    <name evidence="4" type="ORF">EDD29_6168</name>
</gene>
<accession>A0A3N1D4V2</accession>
<dbReference type="Gene3D" id="3.30.1330.120">
    <property type="entry name" value="2-methylcitrate dehydratase PrpD"/>
    <property type="match status" value="1"/>
</dbReference>
<organism evidence="4 5">
    <name type="scientific">Actinocorallia herbida</name>
    <dbReference type="NCBI Taxonomy" id="58109"/>
    <lineage>
        <taxon>Bacteria</taxon>
        <taxon>Bacillati</taxon>
        <taxon>Actinomycetota</taxon>
        <taxon>Actinomycetes</taxon>
        <taxon>Streptosporangiales</taxon>
        <taxon>Thermomonosporaceae</taxon>
        <taxon>Actinocorallia</taxon>
    </lineage>
</organism>
<dbReference type="PANTHER" id="PTHR16943:SF8">
    <property type="entry name" value="2-METHYLCITRATE DEHYDRATASE"/>
    <property type="match status" value="1"/>
</dbReference>
<feature type="domain" description="MmgE/PrpD C-terminal" evidence="3">
    <location>
        <begin position="258"/>
        <end position="399"/>
    </location>
</feature>
<dbReference type="GO" id="GO:0016829">
    <property type="term" value="F:lyase activity"/>
    <property type="evidence" value="ECO:0007669"/>
    <property type="project" value="InterPro"/>
</dbReference>
<feature type="domain" description="MmgE/PrpD N-terminal" evidence="2">
    <location>
        <begin position="18"/>
        <end position="233"/>
    </location>
</feature>
<dbReference type="InterPro" id="IPR042188">
    <property type="entry name" value="MmgE/PrpD_sf_2"/>
</dbReference>
<evidence type="ECO:0000259" key="3">
    <source>
        <dbReference type="Pfam" id="PF19305"/>
    </source>
</evidence>
<keyword evidence="5" id="KW-1185">Reference proteome</keyword>
<dbReference type="Proteomes" id="UP000272400">
    <property type="component" value="Unassembled WGS sequence"/>
</dbReference>
<protein>
    <submittedName>
        <fullName evidence="4">2-methylcitrate dehydratase PrpD</fullName>
    </submittedName>
</protein>
<dbReference type="InterPro" id="IPR045337">
    <property type="entry name" value="MmgE_PrpD_C"/>
</dbReference>
<name>A0A3N1D4V2_9ACTN</name>
<dbReference type="PANTHER" id="PTHR16943">
    <property type="entry name" value="2-METHYLCITRATE DEHYDRATASE-RELATED"/>
    <property type="match status" value="1"/>
</dbReference>
<reference evidence="4 5" key="1">
    <citation type="submission" date="2018-11" db="EMBL/GenBank/DDBJ databases">
        <title>Sequencing the genomes of 1000 actinobacteria strains.</title>
        <authorList>
            <person name="Klenk H.-P."/>
        </authorList>
    </citation>
    <scope>NUCLEOTIDE SEQUENCE [LARGE SCALE GENOMIC DNA]</scope>
    <source>
        <strain evidence="4 5">DSM 44254</strain>
    </source>
</reference>
<evidence type="ECO:0000313" key="5">
    <source>
        <dbReference type="Proteomes" id="UP000272400"/>
    </source>
</evidence>
<dbReference type="Gene3D" id="1.10.4100.10">
    <property type="entry name" value="2-methylcitrate dehydratase PrpD"/>
    <property type="match status" value="1"/>
</dbReference>
<evidence type="ECO:0000313" key="4">
    <source>
        <dbReference type="EMBL" id="ROO88499.1"/>
    </source>
</evidence>
<evidence type="ECO:0000256" key="1">
    <source>
        <dbReference type="ARBA" id="ARBA00006174"/>
    </source>
</evidence>
<dbReference type="EMBL" id="RJKE01000001">
    <property type="protein sequence ID" value="ROO88499.1"/>
    <property type="molecule type" value="Genomic_DNA"/>
</dbReference>
<comment type="caution">
    <text evidence="4">The sequence shown here is derived from an EMBL/GenBank/DDBJ whole genome shotgun (WGS) entry which is preliminary data.</text>
</comment>
<dbReference type="Pfam" id="PF19305">
    <property type="entry name" value="MmgE_PrpD_C"/>
    <property type="match status" value="1"/>
</dbReference>
<dbReference type="InterPro" id="IPR036148">
    <property type="entry name" value="MmgE/PrpD_sf"/>
</dbReference>
<dbReference type="InterPro" id="IPR045336">
    <property type="entry name" value="MmgE_PrpD_N"/>
</dbReference>
<proteinExistence type="inferred from homology"/>